<keyword evidence="4" id="KW-0812">Transmembrane</keyword>
<reference evidence="7" key="1">
    <citation type="submission" date="2025-08" db="UniProtKB">
        <authorList>
            <consortium name="RefSeq"/>
        </authorList>
    </citation>
    <scope>IDENTIFICATION</scope>
    <source>
        <tissue evidence="7">Entire body</tissue>
    </source>
</reference>
<dbReference type="Proteomes" id="UP000192223">
    <property type="component" value="Unplaced"/>
</dbReference>
<evidence type="ECO:0000256" key="2">
    <source>
        <dbReference type="ARBA" id="ARBA00023136"/>
    </source>
</evidence>
<dbReference type="OrthoDB" id="67682at2759"/>
<keyword evidence="6" id="KW-1185">Reference proteome</keyword>
<keyword evidence="4" id="KW-1133">Transmembrane helix</keyword>
<dbReference type="PANTHER" id="PTHR13005:SF4">
    <property type="entry name" value="CYSTEINE-RICH HYDROPHOBIC PROTEIN"/>
    <property type="match status" value="1"/>
</dbReference>
<dbReference type="GeneID" id="108740613"/>
<proteinExistence type="predicted"/>
<sequence>METHVTDGAVPSTESDESSNQNESIIITSEPIIIRGNGNFTLFGLSNSYPIEFPSKLKSRLAPEEYTETIFKINKILQKMLSHNFRWLIFGCICCCCTAGCSLLPVVCLNKRVLQSINKLLDWENNRLYCRLGFSWKIEQQRFEHFNEYVLVLEELPKVHVYKPD</sequence>
<evidence type="ECO:0000256" key="3">
    <source>
        <dbReference type="SAM" id="MobiDB-lite"/>
    </source>
</evidence>
<dbReference type="Pfam" id="PF10256">
    <property type="entry name" value="Erf4"/>
    <property type="match status" value="1"/>
</dbReference>
<dbReference type="PANTHER" id="PTHR13005">
    <property type="entry name" value="CYSTEINE-RICH HYDROPHOBIC DOMAIN PROTEIN BRAIN X-LINKED PROTEIN"/>
    <property type="match status" value="1"/>
</dbReference>
<dbReference type="KEGG" id="apln:108740613"/>
<feature type="region of interest" description="Disordered" evidence="3">
    <location>
        <begin position="1"/>
        <end position="21"/>
    </location>
</feature>
<dbReference type="GO" id="GO:0016020">
    <property type="term" value="C:membrane"/>
    <property type="evidence" value="ECO:0007669"/>
    <property type="project" value="UniProtKB-SubCell"/>
</dbReference>
<dbReference type="RefSeq" id="XP_018330490.1">
    <property type="nucleotide sequence ID" value="XM_018474988.2"/>
</dbReference>
<comment type="subcellular location">
    <subcellularLocation>
        <location evidence="1">Membrane</location>
    </subcellularLocation>
</comment>
<dbReference type="InParanoid" id="A0A1W4XDR3"/>
<evidence type="ECO:0000256" key="1">
    <source>
        <dbReference type="ARBA" id="ARBA00004370"/>
    </source>
</evidence>
<organism evidence="6 7">
    <name type="scientific">Agrilus planipennis</name>
    <name type="common">Emerald ash borer</name>
    <name type="synonym">Agrilus marcopoli</name>
    <dbReference type="NCBI Taxonomy" id="224129"/>
    <lineage>
        <taxon>Eukaryota</taxon>
        <taxon>Metazoa</taxon>
        <taxon>Ecdysozoa</taxon>
        <taxon>Arthropoda</taxon>
        <taxon>Hexapoda</taxon>
        <taxon>Insecta</taxon>
        <taxon>Pterygota</taxon>
        <taxon>Neoptera</taxon>
        <taxon>Endopterygota</taxon>
        <taxon>Coleoptera</taxon>
        <taxon>Polyphaga</taxon>
        <taxon>Elateriformia</taxon>
        <taxon>Buprestoidea</taxon>
        <taxon>Buprestidae</taxon>
        <taxon>Agrilinae</taxon>
        <taxon>Agrilus</taxon>
    </lineage>
</organism>
<protein>
    <submittedName>
        <fullName evidence="7">Cysteine-rich hydrophobic domain-containing protein 2-like isoform X1</fullName>
    </submittedName>
</protein>
<keyword evidence="2 4" id="KW-0472">Membrane</keyword>
<accession>A0A1W4XDR3</accession>
<dbReference type="InterPro" id="IPR039735">
    <property type="entry name" value="CHIC1/2"/>
</dbReference>
<evidence type="ECO:0000259" key="5">
    <source>
        <dbReference type="Pfam" id="PF10256"/>
    </source>
</evidence>
<name>A0A1W4XDR3_AGRPL</name>
<evidence type="ECO:0000313" key="7">
    <source>
        <dbReference type="RefSeq" id="XP_018330490.1"/>
    </source>
</evidence>
<evidence type="ECO:0000313" key="6">
    <source>
        <dbReference type="Proteomes" id="UP000192223"/>
    </source>
</evidence>
<gene>
    <name evidence="7" type="primary">LOC108740613</name>
</gene>
<feature type="transmembrane region" description="Helical" evidence="4">
    <location>
        <begin position="87"/>
        <end position="109"/>
    </location>
</feature>
<feature type="domain" description="Golgin subfamily A member 7/ERF4" evidence="5">
    <location>
        <begin position="46"/>
        <end position="134"/>
    </location>
</feature>
<dbReference type="AlphaFoldDB" id="A0A1W4XDR3"/>
<evidence type="ECO:0000256" key="4">
    <source>
        <dbReference type="SAM" id="Phobius"/>
    </source>
</evidence>
<dbReference type="InterPro" id="IPR019383">
    <property type="entry name" value="Golgin_A_7/ERF4"/>
</dbReference>